<dbReference type="GO" id="GO:0016757">
    <property type="term" value="F:glycosyltransferase activity"/>
    <property type="evidence" value="ECO:0007669"/>
    <property type="project" value="InterPro"/>
</dbReference>
<dbReference type="EMBL" id="LCBN01000008">
    <property type="protein sequence ID" value="KKS14077.1"/>
    <property type="molecule type" value="Genomic_DNA"/>
</dbReference>
<keyword evidence="3" id="KW-0808">Transferase</keyword>
<dbReference type="Pfam" id="PF00534">
    <property type="entry name" value="Glycos_transf_1"/>
    <property type="match status" value="1"/>
</dbReference>
<accession>A0A0G0WPQ8</accession>
<dbReference type="InterPro" id="IPR028098">
    <property type="entry name" value="Glyco_trans_4-like_N"/>
</dbReference>
<dbReference type="InterPro" id="IPR050194">
    <property type="entry name" value="Glycosyltransferase_grp1"/>
</dbReference>
<evidence type="ECO:0000313" key="3">
    <source>
        <dbReference type="EMBL" id="KKS14077.1"/>
    </source>
</evidence>
<protein>
    <submittedName>
        <fullName evidence="3">Glycosyl transferase group 1</fullName>
    </submittedName>
</protein>
<evidence type="ECO:0000313" key="4">
    <source>
        <dbReference type="Proteomes" id="UP000034753"/>
    </source>
</evidence>
<name>A0A0G0WPQ8_9BACT</name>
<organism evidence="3 4">
    <name type="scientific">Candidatus Daviesbacteria bacterium GW2011_GWB1_41_5</name>
    <dbReference type="NCBI Taxonomy" id="1618429"/>
    <lineage>
        <taxon>Bacteria</taxon>
        <taxon>Candidatus Daviesiibacteriota</taxon>
    </lineage>
</organism>
<evidence type="ECO:0000259" key="2">
    <source>
        <dbReference type="Pfam" id="PF13439"/>
    </source>
</evidence>
<dbReference type="AlphaFoldDB" id="A0A0G0WPQ8"/>
<dbReference type="PANTHER" id="PTHR45947:SF3">
    <property type="entry name" value="SULFOQUINOVOSYL TRANSFERASE SQD2"/>
    <property type="match status" value="1"/>
</dbReference>
<proteinExistence type="predicted"/>
<dbReference type="InterPro" id="IPR001296">
    <property type="entry name" value="Glyco_trans_1"/>
</dbReference>
<feature type="domain" description="Glycosyl transferase family 1" evidence="1">
    <location>
        <begin position="219"/>
        <end position="358"/>
    </location>
</feature>
<dbReference type="Pfam" id="PF13439">
    <property type="entry name" value="Glyco_transf_4"/>
    <property type="match status" value="1"/>
</dbReference>
<dbReference type="Proteomes" id="UP000034753">
    <property type="component" value="Unassembled WGS sequence"/>
</dbReference>
<reference evidence="3 4" key="1">
    <citation type="journal article" date="2015" name="Nature">
        <title>rRNA introns, odd ribosomes, and small enigmatic genomes across a large radiation of phyla.</title>
        <authorList>
            <person name="Brown C.T."/>
            <person name="Hug L.A."/>
            <person name="Thomas B.C."/>
            <person name="Sharon I."/>
            <person name="Castelle C.J."/>
            <person name="Singh A."/>
            <person name="Wilkins M.J."/>
            <person name="Williams K.H."/>
            <person name="Banfield J.F."/>
        </authorList>
    </citation>
    <scope>NUCLEOTIDE SEQUENCE [LARGE SCALE GENOMIC DNA]</scope>
</reference>
<comment type="caution">
    <text evidence="3">The sequence shown here is derived from an EMBL/GenBank/DDBJ whole genome shotgun (WGS) entry which is preliminary data.</text>
</comment>
<gene>
    <name evidence="3" type="ORF">UU67_C0008G0009</name>
</gene>
<feature type="domain" description="Glycosyltransferase subfamily 4-like N-terminal" evidence="2">
    <location>
        <begin position="23"/>
        <end position="201"/>
    </location>
</feature>
<dbReference type="PANTHER" id="PTHR45947">
    <property type="entry name" value="SULFOQUINOVOSYL TRANSFERASE SQD2"/>
    <property type="match status" value="1"/>
</dbReference>
<evidence type="ECO:0000259" key="1">
    <source>
        <dbReference type="Pfam" id="PF00534"/>
    </source>
</evidence>
<sequence>MPPDFTQDKNLKVALVHDYLREYGGAERVVEDLHEIFPEAPLFTSYYNPSGLGGNAGRFKSWDIRTSWMQHVPFANRLISPFRIFAPLMFQSFNFTGYDMVISSDAIYFPKSINVPKNTLHICYIHTPPRYLYGYATSYNYKKHWWTRVGGEIMNHFLRIWDFQFAQKPDILVANSKNIQARIKKFYRRDSTVIYPGTDVEKCKVQSATLRLHSGQESKVRNYYLCLGRLVRSKGVEVAIEACNKLKLPLKVAGSGPMLPELKKMAGPTVQVLGGVTDEERVELLTNAKALLLLEEEPDFGITSVEAQACGTPVIALKVGGYLETVVEGKTGMFFRGNGGQVTADSLIGALQNFNNLNYWSGEAVRQACLKNAQKFSKERFKKEILELVERNLKK</sequence>
<dbReference type="SUPFAM" id="SSF53756">
    <property type="entry name" value="UDP-Glycosyltransferase/glycogen phosphorylase"/>
    <property type="match status" value="1"/>
</dbReference>
<dbReference type="Gene3D" id="3.40.50.2000">
    <property type="entry name" value="Glycogen Phosphorylase B"/>
    <property type="match status" value="2"/>
</dbReference>